<dbReference type="Proteomes" id="UP000188159">
    <property type="component" value="Chromosome"/>
</dbReference>
<evidence type="ECO:0000313" key="7">
    <source>
        <dbReference type="Proteomes" id="UP000188159"/>
    </source>
</evidence>
<proteinExistence type="predicted"/>
<dbReference type="EMBL" id="CP012098">
    <property type="protein sequence ID" value="AQP39293.1"/>
    <property type="molecule type" value="Genomic_DNA"/>
</dbReference>
<organism evidence="6 7">
    <name type="scientific">Anaerostipes hadrus</name>
    <dbReference type="NCBI Taxonomy" id="649756"/>
    <lineage>
        <taxon>Bacteria</taxon>
        <taxon>Bacillati</taxon>
        <taxon>Bacillota</taxon>
        <taxon>Clostridia</taxon>
        <taxon>Lachnospirales</taxon>
        <taxon>Lachnospiraceae</taxon>
        <taxon>Anaerostipes</taxon>
    </lineage>
</organism>
<evidence type="ECO:0000256" key="4">
    <source>
        <dbReference type="ARBA" id="ARBA00023163"/>
    </source>
</evidence>
<dbReference type="PANTHER" id="PTHR30204">
    <property type="entry name" value="REDOX-CYCLING DRUG-SENSING TRANSCRIPTIONAL ACTIVATOR SOXR"/>
    <property type="match status" value="1"/>
</dbReference>
<evidence type="ECO:0000259" key="5">
    <source>
        <dbReference type="PROSITE" id="PS50937"/>
    </source>
</evidence>
<dbReference type="AlphaFoldDB" id="A0A1Q2C6D2"/>
<evidence type="ECO:0000256" key="1">
    <source>
        <dbReference type="ARBA" id="ARBA00022491"/>
    </source>
</evidence>
<dbReference type="Pfam" id="PF13411">
    <property type="entry name" value="MerR_1"/>
    <property type="match status" value="1"/>
</dbReference>
<dbReference type="InterPro" id="IPR000551">
    <property type="entry name" value="MerR-type_HTH_dom"/>
</dbReference>
<evidence type="ECO:0000313" key="6">
    <source>
        <dbReference type="EMBL" id="AQP39293.1"/>
    </source>
</evidence>
<evidence type="ECO:0000256" key="2">
    <source>
        <dbReference type="ARBA" id="ARBA00023015"/>
    </source>
</evidence>
<reference evidence="6 7" key="1">
    <citation type="journal article" date="2016" name="Sci. Rep.">
        <title>Accelerated dysbiosis of gut microbiota during aggravation of DSS-induced colitis by a butyrate-producing bacterium.</title>
        <authorList>
            <person name="Zhang Q."/>
            <person name="Wu Y."/>
            <person name="Wang J."/>
            <person name="Wu G."/>
            <person name="Long W."/>
            <person name="Xue Z."/>
            <person name="Wang L."/>
            <person name="Zhang X."/>
            <person name="Pang X."/>
            <person name="Zhao Y."/>
            <person name="Zhao L."/>
            <person name="Zhang C."/>
        </authorList>
    </citation>
    <scope>NUCLEOTIDE SEQUENCE [LARGE SCALE GENOMIC DNA]</scope>
    <source>
        <strain evidence="6 7">BPB5</strain>
    </source>
</reference>
<keyword evidence="2" id="KW-0805">Transcription regulation</keyword>
<dbReference type="Gene3D" id="1.10.1660.10">
    <property type="match status" value="1"/>
</dbReference>
<evidence type="ECO:0000256" key="3">
    <source>
        <dbReference type="ARBA" id="ARBA00023125"/>
    </source>
</evidence>
<dbReference type="PANTHER" id="PTHR30204:SF69">
    <property type="entry name" value="MERR-FAMILY TRANSCRIPTIONAL REGULATOR"/>
    <property type="match status" value="1"/>
</dbReference>
<dbReference type="InterPro" id="IPR047057">
    <property type="entry name" value="MerR_fam"/>
</dbReference>
<name>A0A1Q2C6D2_ANAHA</name>
<dbReference type="SUPFAM" id="SSF46955">
    <property type="entry name" value="Putative DNA-binding domain"/>
    <property type="match status" value="1"/>
</dbReference>
<dbReference type="RefSeq" id="WP_044924464.1">
    <property type="nucleotide sequence ID" value="NZ_CP012098.1"/>
</dbReference>
<keyword evidence="1" id="KW-0678">Repressor</keyword>
<feature type="domain" description="HTH merR-type" evidence="5">
    <location>
        <begin position="4"/>
        <end position="74"/>
    </location>
</feature>
<accession>A0A1Q2C6D2</accession>
<dbReference type="PROSITE" id="PS50937">
    <property type="entry name" value="HTH_MERR_2"/>
    <property type="match status" value="1"/>
</dbReference>
<protein>
    <recommendedName>
        <fullName evidence="5">HTH merR-type domain-containing protein</fullName>
    </recommendedName>
</protein>
<dbReference type="SMART" id="SM00422">
    <property type="entry name" value="HTH_MERR"/>
    <property type="match status" value="1"/>
</dbReference>
<dbReference type="GO" id="GO:0003677">
    <property type="term" value="F:DNA binding"/>
    <property type="evidence" value="ECO:0007669"/>
    <property type="project" value="UniProtKB-KW"/>
</dbReference>
<dbReference type="GO" id="GO:0003700">
    <property type="term" value="F:DNA-binding transcription factor activity"/>
    <property type="evidence" value="ECO:0007669"/>
    <property type="project" value="InterPro"/>
</dbReference>
<sequence>MKEYYRIGETASLMGITTQTLRFYDKIGLVKPIKIDPRTGYRYYAYEQFHFIDRIKYLQSLGMPLDDIKEVMLSKKVERLLPFLDQQKKVLEEEEKKIRHQIEMVDWYKDYFTYMERNEDAPCVMHLKERYYLQVPCYKRDLLADMEIRLAKEKSEQGIDNAMYLRQYGYKISYDAFCKQKFRPDYYFIYLNEKVKDAPNILKLPEGDYLCFRERILEEAWNPQRIISYFQGKAKPELMLAMEYEDNLDNYAHANYEIQILLEKTRK</sequence>
<dbReference type="InterPro" id="IPR009061">
    <property type="entry name" value="DNA-bd_dom_put_sf"/>
</dbReference>
<gene>
    <name evidence="6" type="ORF">DO83_06565</name>
</gene>
<keyword evidence="3" id="KW-0238">DNA-binding</keyword>
<keyword evidence="4" id="KW-0804">Transcription</keyword>